<dbReference type="InterPro" id="IPR050654">
    <property type="entry name" value="AChE-related_enzymes"/>
</dbReference>
<dbReference type="SUPFAM" id="SSF53474">
    <property type="entry name" value="alpha/beta-Hydrolases"/>
    <property type="match status" value="1"/>
</dbReference>
<evidence type="ECO:0000313" key="6">
    <source>
        <dbReference type="EMBL" id="AEX08663.1"/>
    </source>
</evidence>
<proteinExistence type="evidence at transcript level"/>
<dbReference type="Pfam" id="PF00135">
    <property type="entry name" value="COesterase"/>
    <property type="match status" value="1"/>
</dbReference>
<dbReference type="PANTHER" id="PTHR43918">
    <property type="entry name" value="ACETYLCHOLINESTERASE"/>
    <property type="match status" value="1"/>
</dbReference>
<dbReference type="PANTHER" id="PTHR43918:SF4">
    <property type="entry name" value="CARBOXYLIC ESTER HYDROLASE"/>
    <property type="match status" value="1"/>
</dbReference>
<dbReference type="InterPro" id="IPR029058">
    <property type="entry name" value="AB_hydrolase_fold"/>
</dbReference>
<dbReference type="EMBL" id="JN418764">
    <property type="protein sequence ID" value="AEX08663.1"/>
    <property type="molecule type" value="mRNA"/>
</dbReference>
<dbReference type="GO" id="GO:0005886">
    <property type="term" value="C:plasma membrane"/>
    <property type="evidence" value="ECO:0007669"/>
    <property type="project" value="TreeGrafter"/>
</dbReference>
<dbReference type="GO" id="GO:0005615">
    <property type="term" value="C:extracellular space"/>
    <property type="evidence" value="ECO:0007669"/>
    <property type="project" value="TreeGrafter"/>
</dbReference>
<name>H6U1I3_AZUFA</name>
<keyword evidence="4" id="KW-0732">Signal</keyword>
<dbReference type="PROSITE" id="PS00122">
    <property type="entry name" value="CARBOXYLESTERASE_B_1"/>
    <property type="match status" value="1"/>
</dbReference>
<dbReference type="GO" id="GO:0006581">
    <property type="term" value="P:acetylcholine catabolic process"/>
    <property type="evidence" value="ECO:0007669"/>
    <property type="project" value="TreeGrafter"/>
</dbReference>
<protein>
    <recommendedName>
        <fullName evidence="4">Carboxylic ester hydrolase</fullName>
        <ecNumber evidence="4">3.1.1.-</ecNumber>
    </recommendedName>
</protein>
<evidence type="ECO:0000256" key="1">
    <source>
        <dbReference type="ARBA" id="ARBA00005964"/>
    </source>
</evidence>
<feature type="signal peptide" evidence="4">
    <location>
        <begin position="1"/>
        <end position="27"/>
    </location>
</feature>
<dbReference type="GO" id="GO:0019695">
    <property type="term" value="P:choline metabolic process"/>
    <property type="evidence" value="ECO:0007669"/>
    <property type="project" value="TreeGrafter"/>
</dbReference>
<dbReference type="AlphaFoldDB" id="H6U1I3"/>
<sequence length="521" mass="58349">MASLRFLISDVQMVWFFFTSILASVTCDDNARVHTSLGNMEGVVKLIRNEEVYQFRNIPYAEPPTGNLRLAKPVPVSSWSGVLNATEFGPACMQPSYEDYIYDKYKPNTDISEDCLSLNVYIPRNISVNANRSVMVWIHGGSYLVGQGSSYDGSYLALTGDVVVVTLNYRLGPFGFLSSPENGILGNYGLWDQRLALEWVQSNIAPFGGNPNSVTIFGQSAGGFCASIHAILPQSRGLFRRVISQSGSPEGSLTLWKNAASSSDLMILMSNCKNTNLTTLTCMRNAPARLIVDHSDYIFRYPMSNEGYFGLPSGPVIDKELLVDDPAMLLINKALPNYNFFRSLDFMTGNVDTEGSITINIIANYMQRYDNTSPFLMSSYVLCKYFMPKVMHMYFGNKNNSVTSEILCSLYRTSIPLDRAIAMKAYADANFFAPAVKSLLKHSEDNHVTNSFQYLFRRPNIDPDIHTLYKRWTSGSTHGSDIPFLFGLEDYQELYNISVTPADICLSKKMQKYWTNFAKTG</sequence>
<dbReference type="ESTHER" id="9biva-h6u1i3">
    <property type="family name" value="Carb_B_Mollusca"/>
</dbReference>
<dbReference type="EC" id="3.1.1.-" evidence="4"/>
<dbReference type="GO" id="GO:0003990">
    <property type="term" value="F:acetylcholinesterase activity"/>
    <property type="evidence" value="ECO:0007669"/>
    <property type="project" value="TreeGrafter"/>
</dbReference>
<evidence type="ECO:0000259" key="5">
    <source>
        <dbReference type="Pfam" id="PF00135"/>
    </source>
</evidence>
<evidence type="ECO:0000256" key="3">
    <source>
        <dbReference type="ARBA" id="ARBA00022801"/>
    </source>
</evidence>
<feature type="domain" description="Carboxylesterase type B" evidence="5">
    <location>
        <begin position="31"/>
        <end position="521"/>
    </location>
</feature>
<dbReference type="InterPro" id="IPR002018">
    <property type="entry name" value="CarbesteraseB"/>
</dbReference>
<comment type="similarity">
    <text evidence="1 4">Belongs to the type-B carboxylesterase/lipase family.</text>
</comment>
<reference evidence="6" key="1">
    <citation type="journal article" date="2012" name="PLoS ONE">
        <title>The Immunomodulation of Acetylcholinesterase in Zhikong Scallop Chlamys farreri.</title>
        <authorList>
            <person name="Shi X."/>
            <person name="Zhou Z."/>
            <person name="Wang L."/>
            <person name="Yue F."/>
            <person name="Wang M."/>
            <person name="Yang C."/>
            <person name="Song L."/>
        </authorList>
    </citation>
    <scope>NUCLEOTIDE SEQUENCE</scope>
</reference>
<organism evidence="6">
    <name type="scientific">Azumapecten farreri</name>
    <name type="common">Farrer's scallop</name>
    <name type="synonym">Chlamys farreri</name>
    <dbReference type="NCBI Taxonomy" id="106299"/>
    <lineage>
        <taxon>Eukaryota</taxon>
        <taxon>Metazoa</taxon>
        <taxon>Spiralia</taxon>
        <taxon>Lophotrochozoa</taxon>
        <taxon>Mollusca</taxon>
        <taxon>Bivalvia</taxon>
        <taxon>Autobranchia</taxon>
        <taxon>Pteriomorphia</taxon>
        <taxon>Pectinida</taxon>
        <taxon>Pectinoidea</taxon>
        <taxon>Pectinidae</taxon>
        <taxon>Azumapecten</taxon>
    </lineage>
</organism>
<keyword evidence="2" id="KW-0719">Serine esterase</keyword>
<keyword evidence="3 4" id="KW-0378">Hydrolase</keyword>
<accession>H6U1I3</accession>
<dbReference type="InterPro" id="IPR019826">
    <property type="entry name" value="Carboxylesterase_B_AS"/>
</dbReference>
<evidence type="ECO:0000256" key="4">
    <source>
        <dbReference type="RuleBase" id="RU361235"/>
    </source>
</evidence>
<feature type="chain" id="PRO_5005134503" description="Carboxylic ester hydrolase" evidence="4">
    <location>
        <begin position="28"/>
        <end position="521"/>
    </location>
</feature>
<evidence type="ECO:0000256" key="2">
    <source>
        <dbReference type="ARBA" id="ARBA00022487"/>
    </source>
</evidence>
<dbReference type="Gene3D" id="3.40.50.1820">
    <property type="entry name" value="alpha/beta hydrolase"/>
    <property type="match status" value="1"/>
</dbReference>